<reference evidence="1 2" key="1">
    <citation type="submission" date="2019-12" db="EMBL/GenBank/DDBJ databases">
        <title>Devosia maris sp. nov., isolated from the deep seawater.</title>
        <authorList>
            <person name="Liu Y."/>
        </authorList>
    </citation>
    <scope>NUCLEOTIDE SEQUENCE [LARGE SCALE GENOMIC DNA]</scope>
    <source>
        <strain evidence="1 2">L53-10-65</strain>
    </source>
</reference>
<sequence>MVLLASLVGIVMYATLHEGEHWRHMWLFYGLVWGVNVFCLGIVPGAEADTAAAGGASGPDGA</sequence>
<gene>
    <name evidence="1" type="ORF">GO014_02670</name>
</gene>
<protein>
    <submittedName>
        <fullName evidence="1">Uncharacterized protein</fullName>
    </submittedName>
</protein>
<dbReference type="AlphaFoldDB" id="A0A7X3FNY2"/>
<dbReference type="Proteomes" id="UP000438106">
    <property type="component" value="Unassembled WGS sequence"/>
</dbReference>
<name>A0A7X3FNY2_9HYPH</name>
<dbReference type="RefSeq" id="WP_157289021.1">
    <property type="nucleotide sequence ID" value="NZ_WQRF01000001.1"/>
</dbReference>
<keyword evidence="2" id="KW-1185">Reference proteome</keyword>
<evidence type="ECO:0000313" key="2">
    <source>
        <dbReference type="Proteomes" id="UP000438106"/>
    </source>
</evidence>
<dbReference type="EMBL" id="WQRF01000001">
    <property type="protein sequence ID" value="MVS97933.1"/>
    <property type="molecule type" value="Genomic_DNA"/>
</dbReference>
<comment type="caution">
    <text evidence="1">The sequence shown here is derived from an EMBL/GenBank/DDBJ whole genome shotgun (WGS) entry which is preliminary data.</text>
</comment>
<proteinExistence type="predicted"/>
<accession>A0A7X3FNY2</accession>
<organism evidence="1 2">
    <name type="scientific">Devosia marina</name>
    <dbReference type="NCBI Taxonomy" id="2683198"/>
    <lineage>
        <taxon>Bacteria</taxon>
        <taxon>Pseudomonadati</taxon>
        <taxon>Pseudomonadota</taxon>
        <taxon>Alphaproteobacteria</taxon>
        <taxon>Hyphomicrobiales</taxon>
        <taxon>Devosiaceae</taxon>
        <taxon>Devosia</taxon>
    </lineage>
</organism>
<evidence type="ECO:0000313" key="1">
    <source>
        <dbReference type="EMBL" id="MVS97933.1"/>
    </source>
</evidence>